<evidence type="ECO:0000313" key="2">
    <source>
        <dbReference type="EMBL" id="CAH3167959.1"/>
    </source>
</evidence>
<keyword evidence="3" id="KW-1185">Reference proteome</keyword>
<dbReference type="EMBL" id="CALNXJ010000169">
    <property type="protein sequence ID" value="CAH3167959.1"/>
    <property type="molecule type" value="Genomic_DNA"/>
</dbReference>
<dbReference type="Proteomes" id="UP001159428">
    <property type="component" value="Unassembled WGS sequence"/>
</dbReference>
<dbReference type="Pfam" id="PF20231">
    <property type="entry name" value="DUF6589"/>
    <property type="match status" value="1"/>
</dbReference>
<comment type="caution">
    <text evidence="2">The sequence shown here is derived from an EMBL/GenBank/DDBJ whole genome shotgun (WGS) entry which is preliminary data.</text>
</comment>
<protein>
    <recommendedName>
        <fullName evidence="1">DUF6589 domain-containing protein</fullName>
    </recommendedName>
</protein>
<reference evidence="2 3" key="1">
    <citation type="submission" date="2022-05" db="EMBL/GenBank/DDBJ databases">
        <authorList>
            <consortium name="Genoscope - CEA"/>
            <person name="William W."/>
        </authorList>
    </citation>
    <scope>NUCLEOTIDE SEQUENCE [LARGE SCALE GENOMIC DNA]</scope>
</reference>
<organism evidence="2 3">
    <name type="scientific">Pocillopora meandrina</name>
    <dbReference type="NCBI Taxonomy" id="46732"/>
    <lineage>
        <taxon>Eukaryota</taxon>
        <taxon>Metazoa</taxon>
        <taxon>Cnidaria</taxon>
        <taxon>Anthozoa</taxon>
        <taxon>Hexacorallia</taxon>
        <taxon>Scleractinia</taxon>
        <taxon>Astrocoeniina</taxon>
        <taxon>Pocilloporidae</taxon>
        <taxon>Pocillopora</taxon>
    </lineage>
</organism>
<dbReference type="InterPro" id="IPR046496">
    <property type="entry name" value="DUF6589"/>
</dbReference>
<gene>
    <name evidence="2" type="ORF">PMEA_00007963</name>
</gene>
<name>A0AAU9Y4D7_9CNID</name>
<dbReference type="PANTHER" id="PTHR47018">
    <property type="entry name" value="CXC DOMAIN-CONTAINING PROTEIN-RELATED"/>
    <property type="match status" value="1"/>
</dbReference>
<feature type="domain" description="DUF6589" evidence="1">
    <location>
        <begin position="284"/>
        <end position="570"/>
    </location>
</feature>
<dbReference type="AlphaFoldDB" id="A0AAU9Y4D7"/>
<accession>A0AAU9Y4D7</accession>
<evidence type="ECO:0000313" key="3">
    <source>
        <dbReference type="Proteomes" id="UP001159428"/>
    </source>
</evidence>
<proteinExistence type="predicted"/>
<evidence type="ECO:0000259" key="1">
    <source>
        <dbReference type="Pfam" id="PF20231"/>
    </source>
</evidence>
<dbReference type="PANTHER" id="PTHR47018:SF3">
    <property type="entry name" value="MYCBP-ASSOCIATED PROTEIN"/>
    <property type="match status" value="1"/>
</dbReference>
<sequence>MQNISIKHLPGHSFAASRGRKLTPKHVGLGLTIHQATRSKELVQLLYSAGHCVSYETVLRIDNTIASDVLEKYKDNGNVFVPQNFCEESTTEYTRYAVDNIDINEETLSGMGTFHATQVAAFRRKEEGEDVGTEVLVSPKLVRRMDAELPKQIHELEEIVVKKKPEPVNQEAKEDWYQSNKNKIKESNKKELSWLLGRLSQQRPELQKIPGWSGFNQLTTDKEQPEVTIVGPLPIVNAPAHEYETLWTVLRRCQAMTALRGGIYTVVTMDEGLYNKAKMLQWEKTEHLKNVVLVLGGFHTQMTFSKVIGQFLESSGISDIWVESEIFGETTAGNILRGKMWNRVIRAHKLTYEALWRVLWPIVVAWARDGGHDDEGELAALPAKLAAGFSLDEKGLTAIDSSVYRHAVNEMGHVLDIIAQFDEAHQHNPTLCYWRQYMLLVSILLRFTRAIREGDWVLYLSSIAEMLPWFAVFDHVNYFRWVTIFLCDMKALPCNAPEVHKAFIDGDFVTKETCSTFNQIPDDQALEHVNKSGKVAGGLVGITRTDSARDRWCLTYNERAQLSEDTKAMFGILAELEEGSSHKDLGKTRMKKDEDDVLKLVSQFSKYEVFRQTENLVVITTGDVASEEVKQDLLEAEKKGERKLQEFIQKRLIHKTANFHDTIKQQKLKTFETLYTVSVPVGNSKKVIKADRDLLRRVVVALESGRDIDVDDLLTRELSPVPFSIATLDGCIREATGKSDLSNILQKNVSQDQPPQNQEQTCTIIDGMAAVQVDLVFDQYTPNSIKGSTRMKRKGGKKKGIRKEVESRDQRIGNWDKFITTEENKRSLTNFVSTEISESYERHPRRELIPEETRNSLLAFHAITGCDTTSQFCGIGKGSAWKALDSQTSNLLTSIGETSPPTQRTIADAEAFVCQLYHKGTREVEINRERAAAFRKVKKNIDSLPPTQDALHLHIRRANYQSMIWKRAQEACPSIPRPEDENGWYLNDEGILKPKLMTQEVVSSACIQLAFCGCSSEQSCLNRRCTCVRLSLPCSRACKCCDTNRCRNPENR</sequence>